<reference evidence="8 9" key="1">
    <citation type="journal article" date="2022" name="Nat. Plants">
        <title>Genomes of leafy and leafless Platanthera orchids illuminate the evolution of mycoheterotrophy.</title>
        <authorList>
            <person name="Li M.H."/>
            <person name="Liu K.W."/>
            <person name="Li Z."/>
            <person name="Lu H.C."/>
            <person name="Ye Q.L."/>
            <person name="Zhang D."/>
            <person name="Wang J.Y."/>
            <person name="Li Y.F."/>
            <person name="Zhong Z.M."/>
            <person name="Liu X."/>
            <person name="Yu X."/>
            <person name="Liu D.K."/>
            <person name="Tu X.D."/>
            <person name="Liu B."/>
            <person name="Hao Y."/>
            <person name="Liao X.Y."/>
            <person name="Jiang Y.T."/>
            <person name="Sun W.H."/>
            <person name="Chen J."/>
            <person name="Chen Y.Q."/>
            <person name="Ai Y."/>
            <person name="Zhai J.W."/>
            <person name="Wu S.S."/>
            <person name="Zhou Z."/>
            <person name="Hsiao Y.Y."/>
            <person name="Wu W.L."/>
            <person name="Chen Y.Y."/>
            <person name="Lin Y.F."/>
            <person name="Hsu J.L."/>
            <person name="Li C.Y."/>
            <person name="Wang Z.W."/>
            <person name="Zhao X."/>
            <person name="Zhong W.Y."/>
            <person name="Ma X.K."/>
            <person name="Ma L."/>
            <person name="Huang J."/>
            <person name="Chen G.Z."/>
            <person name="Huang M.Z."/>
            <person name="Huang L."/>
            <person name="Peng D.H."/>
            <person name="Luo Y.B."/>
            <person name="Zou S.Q."/>
            <person name="Chen S.P."/>
            <person name="Lan S."/>
            <person name="Tsai W.C."/>
            <person name="Van de Peer Y."/>
            <person name="Liu Z.J."/>
        </authorList>
    </citation>
    <scope>NUCLEOTIDE SEQUENCE [LARGE SCALE GENOMIC DNA]</scope>
    <source>
        <strain evidence="8">Lor287</strain>
    </source>
</reference>
<evidence type="ECO:0000256" key="3">
    <source>
        <dbReference type="ARBA" id="ARBA00022833"/>
    </source>
</evidence>
<dbReference type="Proteomes" id="UP001418222">
    <property type="component" value="Unassembled WGS sequence"/>
</dbReference>
<keyword evidence="3" id="KW-0862">Zinc</keyword>
<organism evidence="8 9">
    <name type="scientific">Platanthera zijinensis</name>
    <dbReference type="NCBI Taxonomy" id="2320716"/>
    <lineage>
        <taxon>Eukaryota</taxon>
        <taxon>Viridiplantae</taxon>
        <taxon>Streptophyta</taxon>
        <taxon>Embryophyta</taxon>
        <taxon>Tracheophyta</taxon>
        <taxon>Spermatophyta</taxon>
        <taxon>Magnoliopsida</taxon>
        <taxon>Liliopsida</taxon>
        <taxon>Asparagales</taxon>
        <taxon>Orchidaceae</taxon>
        <taxon>Orchidoideae</taxon>
        <taxon>Orchideae</taxon>
        <taxon>Orchidinae</taxon>
        <taxon>Platanthera</taxon>
    </lineage>
</organism>
<name>A0AAP0FVC6_9ASPA</name>
<feature type="region of interest" description="Disordered" evidence="5">
    <location>
        <begin position="369"/>
        <end position="398"/>
    </location>
</feature>
<dbReference type="InterPro" id="IPR018289">
    <property type="entry name" value="MULE_transposase_dom"/>
</dbReference>
<dbReference type="PROSITE" id="PS50158">
    <property type="entry name" value="ZF_CCHC"/>
    <property type="match status" value="1"/>
</dbReference>
<dbReference type="Pfam" id="PF10551">
    <property type="entry name" value="MULE"/>
    <property type="match status" value="1"/>
</dbReference>
<dbReference type="Pfam" id="PF04434">
    <property type="entry name" value="SWIM"/>
    <property type="match status" value="1"/>
</dbReference>
<evidence type="ECO:0000256" key="2">
    <source>
        <dbReference type="ARBA" id="ARBA00022771"/>
    </source>
</evidence>
<evidence type="ECO:0008006" key="10">
    <source>
        <dbReference type="Google" id="ProtNLM"/>
    </source>
</evidence>
<evidence type="ECO:0000313" key="9">
    <source>
        <dbReference type="Proteomes" id="UP001418222"/>
    </source>
</evidence>
<dbReference type="InterPro" id="IPR001878">
    <property type="entry name" value="Znf_CCHC"/>
</dbReference>
<evidence type="ECO:0000259" key="7">
    <source>
        <dbReference type="PROSITE" id="PS50966"/>
    </source>
</evidence>
<proteinExistence type="predicted"/>
<dbReference type="EMBL" id="JBBWWQ010000019">
    <property type="protein sequence ID" value="KAK8918360.1"/>
    <property type="molecule type" value="Genomic_DNA"/>
</dbReference>
<dbReference type="AlphaFoldDB" id="A0AAP0FVC6"/>
<dbReference type="InterPro" id="IPR007527">
    <property type="entry name" value="Znf_SWIM"/>
</dbReference>
<dbReference type="PANTHER" id="PTHR31973">
    <property type="entry name" value="POLYPROTEIN, PUTATIVE-RELATED"/>
    <property type="match status" value="1"/>
</dbReference>
<accession>A0AAP0FVC6</accession>
<dbReference type="PROSITE" id="PS50966">
    <property type="entry name" value="ZF_SWIM"/>
    <property type="match status" value="1"/>
</dbReference>
<keyword evidence="1" id="KW-0479">Metal-binding</keyword>
<evidence type="ECO:0000256" key="1">
    <source>
        <dbReference type="ARBA" id="ARBA00022723"/>
    </source>
</evidence>
<dbReference type="GO" id="GO:0003676">
    <property type="term" value="F:nucleic acid binding"/>
    <property type="evidence" value="ECO:0007669"/>
    <property type="project" value="InterPro"/>
</dbReference>
<comment type="caution">
    <text evidence="8">The sequence shown here is derived from an EMBL/GenBank/DDBJ whole genome shotgun (WGS) entry which is preliminary data.</text>
</comment>
<keyword evidence="2 4" id="KW-0863">Zinc-finger</keyword>
<evidence type="ECO:0000256" key="4">
    <source>
        <dbReference type="PROSITE-ProRule" id="PRU00047"/>
    </source>
</evidence>
<feature type="domain" description="SWIM-type" evidence="7">
    <location>
        <begin position="250"/>
        <end position="282"/>
    </location>
</feature>
<evidence type="ECO:0000313" key="8">
    <source>
        <dbReference type="EMBL" id="KAK8918360.1"/>
    </source>
</evidence>
<dbReference type="PANTHER" id="PTHR31973:SF187">
    <property type="entry name" value="MUTATOR TRANSPOSASE MUDRA PROTEIN"/>
    <property type="match status" value="1"/>
</dbReference>
<gene>
    <name evidence="8" type="ORF">KSP39_PZI021980</name>
</gene>
<evidence type="ECO:0000259" key="6">
    <source>
        <dbReference type="PROSITE" id="PS50158"/>
    </source>
</evidence>
<keyword evidence="9" id="KW-1185">Reference proteome</keyword>
<dbReference type="InterPro" id="IPR006564">
    <property type="entry name" value="Znf_PMZ"/>
</dbReference>
<protein>
    <recommendedName>
        <fullName evidence="10">SWIM-type domain-containing protein</fullName>
    </recommendedName>
</protein>
<evidence type="ECO:0000256" key="5">
    <source>
        <dbReference type="SAM" id="MobiDB-lite"/>
    </source>
</evidence>
<dbReference type="SMART" id="SM00575">
    <property type="entry name" value="ZnF_PMZ"/>
    <property type="match status" value="1"/>
</dbReference>
<sequence length="398" mass="46235">MGGCRPIIGLDGTHLKTSTGGVMLYVVGVDGNNNMYPIAYAVVLKENTKSLKWFVSLLIDDLCIENSFTWSIISDKQKGLLKAIEMLLPNAEHRFCLWHMYNNFKHKRNVMKAASATRLVDFNNEMEKLMASDKAAYQWVNERDPKHWAKSHFNTWPKCDMLLNNFCEAFNSVILKARDKPIITMLETIRVLLMKMLHTQRDKVILKFNGEIFHSIQRILENNKKNAHNYILVWNGHHKFEVEGWIGVKWTVDLGARSCSCRRWDLTGILCVHAISCIFYRRENVEDYVENWYKRDMFLRAYEHLLNPIKSYKEWPSTNLNPIVPWGDIHNKPGRPSKHARRKEVDEIESQKYGIKRHGMKYSCSNCGKRGHNKTSCVDAPMSQETTSTSKSKLSVTF</sequence>
<dbReference type="GO" id="GO:0008270">
    <property type="term" value="F:zinc ion binding"/>
    <property type="evidence" value="ECO:0007669"/>
    <property type="project" value="UniProtKB-KW"/>
</dbReference>
<feature type="domain" description="CCHC-type" evidence="6">
    <location>
        <begin position="364"/>
        <end position="377"/>
    </location>
</feature>
<feature type="compositionally biased region" description="Low complexity" evidence="5">
    <location>
        <begin position="386"/>
        <end position="398"/>
    </location>
</feature>